<proteinExistence type="predicted"/>
<dbReference type="EMBL" id="BARS01013357">
    <property type="protein sequence ID" value="GAF96002.1"/>
    <property type="molecule type" value="Genomic_DNA"/>
</dbReference>
<feature type="non-terminal residue" evidence="3">
    <location>
        <position position="139"/>
    </location>
</feature>
<evidence type="ECO:0000313" key="3">
    <source>
        <dbReference type="EMBL" id="GAF96002.1"/>
    </source>
</evidence>
<dbReference type="InterPro" id="IPR011935">
    <property type="entry name" value="CHP02231"/>
</dbReference>
<feature type="domain" description="DUF4140" evidence="2">
    <location>
        <begin position="36"/>
        <end position="134"/>
    </location>
</feature>
<name>X0U6M5_9ZZZZ</name>
<dbReference type="PANTHER" id="PTHR31005">
    <property type="entry name" value="DUF4139 DOMAIN-CONTAINING PROTEIN"/>
    <property type="match status" value="1"/>
</dbReference>
<organism evidence="3">
    <name type="scientific">marine sediment metagenome</name>
    <dbReference type="NCBI Taxonomy" id="412755"/>
    <lineage>
        <taxon>unclassified sequences</taxon>
        <taxon>metagenomes</taxon>
        <taxon>ecological metagenomes</taxon>
    </lineage>
</organism>
<evidence type="ECO:0000259" key="2">
    <source>
        <dbReference type="Pfam" id="PF13600"/>
    </source>
</evidence>
<accession>X0U6M5</accession>
<dbReference type="InterPro" id="IPR025554">
    <property type="entry name" value="DUF4140"/>
</dbReference>
<keyword evidence="1" id="KW-0175">Coiled coil</keyword>
<dbReference type="Pfam" id="PF13600">
    <property type="entry name" value="DUF4140"/>
    <property type="match status" value="1"/>
</dbReference>
<sequence length="139" mass="15860">MNKAIKIVIFLGLILFIGINGYAAEVEVNSEISEICVYADSALINRVAHFELERGTYKAIFTDIIPEVDENSLRVSAEGTAVIRLFGAQVKKEYLEEVPSERIKQLREEIQRLEDEITRMQNLKAILMEKKKFLNSITL</sequence>
<evidence type="ECO:0000256" key="1">
    <source>
        <dbReference type="SAM" id="Coils"/>
    </source>
</evidence>
<gene>
    <name evidence="3" type="ORF">S01H1_23247</name>
</gene>
<dbReference type="AlphaFoldDB" id="X0U6M5"/>
<dbReference type="PANTHER" id="PTHR31005:SF8">
    <property type="entry name" value="DUF4139 DOMAIN-CONTAINING PROTEIN"/>
    <property type="match status" value="1"/>
</dbReference>
<protein>
    <recommendedName>
        <fullName evidence="2">DUF4140 domain-containing protein</fullName>
    </recommendedName>
</protein>
<comment type="caution">
    <text evidence="3">The sequence shown here is derived from an EMBL/GenBank/DDBJ whole genome shotgun (WGS) entry which is preliminary data.</text>
</comment>
<reference evidence="3" key="1">
    <citation type="journal article" date="2014" name="Front. Microbiol.">
        <title>High frequency of phylogenetically diverse reductive dehalogenase-homologous genes in deep subseafloor sedimentary metagenomes.</title>
        <authorList>
            <person name="Kawai M."/>
            <person name="Futagami T."/>
            <person name="Toyoda A."/>
            <person name="Takaki Y."/>
            <person name="Nishi S."/>
            <person name="Hori S."/>
            <person name="Arai W."/>
            <person name="Tsubouchi T."/>
            <person name="Morono Y."/>
            <person name="Uchiyama I."/>
            <person name="Ito T."/>
            <person name="Fujiyama A."/>
            <person name="Inagaki F."/>
            <person name="Takami H."/>
        </authorList>
    </citation>
    <scope>NUCLEOTIDE SEQUENCE</scope>
    <source>
        <strain evidence="3">Expedition CK06-06</strain>
    </source>
</reference>
<feature type="coiled-coil region" evidence="1">
    <location>
        <begin position="96"/>
        <end position="130"/>
    </location>
</feature>